<name>A0A133XEZ3_9RHOO</name>
<protein>
    <recommendedName>
        <fullName evidence="4">Phasin domain-containing protein</fullName>
    </recommendedName>
</protein>
<reference evidence="2 3" key="1">
    <citation type="submission" date="2015-12" db="EMBL/GenBank/DDBJ databases">
        <title>Nitrous oxide reduction kinetics distinguish bacteria harboring typical versus atypical NosZ.</title>
        <authorList>
            <person name="Yoon S."/>
            <person name="Nissen S."/>
            <person name="Park D."/>
            <person name="Sanford R.A."/>
            <person name="Loeffler F.E."/>
        </authorList>
    </citation>
    <scope>NUCLEOTIDE SEQUENCE [LARGE SCALE GENOMIC DNA]</scope>
    <source>
        <strain evidence="2 3">ATCC BAA-841</strain>
    </source>
</reference>
<keyword evidence="3" id="KW-1185">Reference proteome</keyword>
<comment type="caution">
    <text evidence="2">The sequence shown here is derived from an EMBL/GenBank/DDBJ whole genome shotgun (WGS) entry which is preliminary data.</text>
</comment>
<evidence type="ECO:0000256" key="1">
    <source>
        <dbReference type="SAM" id="MobiDB-lite"/>
    </source>
</evidence>
<dbReference type="Proteomes" id="UP000070186">
    <property type="component" value="Unassembled WGS sequence"/>
</dbReference>
<proteinExistence type="predicted"/>
<dbReference type="RefSeq" id="WP_066885273.1">
    <property type="nucleotide sequence ID" value="NZ_LODL01000035.1"/>
</dbReference>
<evidence type="ECO:0000313" key="3">
    <source>
        <dbReference type="Proteomes" id="UP000070186"/>
    </source>
</evidence>
<gene>
    <name evidence="2" type="ORF">AT959_16330</name>
</gene>
<dbReference type="EMBL" id="LODL01000035">
    <property type="protein sequence ID" value="KXB29511.1"/>
    <property type="molecule type" value="Genomic_DNA"/>
</dbReference>
<feature type="compositionally biased region" description="Polar residues" evidence="1">
    <location>
        <begin position="182"/>
        <end position="191"/>
    </location>
</feature>
<accession>A0A133XEZ3</accession>
<evidence type="ECO:0000313" key="2">
    <source>
        <dbReference type="EMBL" id="KXB29511.1"/>
    </source>
</evidence>
<feature type="region of interest" description="Disordered" evidence="1">
    <location>
        <begin position="156"/>
        <end position="191"/>
    </location>
</feature>
<evidence type="ECO:0008006" key="4">
    <source>
        <dbReference type="Google" id="ProtNLM"/>
    </source>
</evidence>
<organism evidence="2 3">
    <name type="scientific">Dechloromonas denitrificans</name>
    <dbReference type="NCBI Taxonomy" id="281362"/>
    <lineage>
        <taxon>Bacteria</taxon>
        <taxon>Pseudomonadati</taxon>
        <taxon>Pseudomonadota</taxon>
        <taxon>Betaproteobacteria</taxon>
        <taxon>Rhodocyclales</taxon>
        <taxon>Azonexaceae</taxon>
        <taxon>Dechloromonas</taxon>
    </lineage>
</organism>
<feature type="compositionally biased region" description="Polar residues" evidence="1">
    <location>
        <begin position="156"/>
        <end position="168"/>
    </location>
</feature>
<dbReference type="STRING" id="281362.AT959_16330"/>
<sequence length="191" mass="20753">MFLSAQQIAHSRDHTLNNLLGLSAACLEASQRFSELLSAAGRDALHHGSKHLALFGHGQLESMTQLPTTLWLEQSVRHSKLLDTAFGILGETQKTLLQTAEAQVRVFDEIAFATINRAARSSPWEGEIALTALRSTLENAEKALHEINVAAIESVSQAETEMPQITESVTEKKTPRKKPVAANNSSGEESA</sequence>
<dbReference type="AlphaFoldDB" id="A0A133XEZ3"/>